<proteinExistence type="predicted"/>
<dbReference type="Proteomes" id="UP000824540">
    <property type="component" value="Unassembled WGS sequence"/>
</dbReference>
<dbReference type="EMBL" id="JAFBMS010000003">
    <property type="protein sequence ID" value="KAG9353853.1"/>
    <property type="molecule type" value="Genomic_DNA"/>
</dbReference>
<gene>
    <name evidence="2" type="ORF">JZ751_011977</name>
</gene>
<dbReference type="AlphaFoldDB" id="A0A8T2PR63"/>
<evidence type="ECO:0000313" key="3">
    <source>
        <dbReference type="Proteomes" id="UP000824540"/>
    </source>
</evidence>
<evidence type="ECO:0000313" key="2">
    <source>
        <dbReference type="EMBL" id="KAG9353853.1"/>
    </source>
</evidence>
<accession>A0A8T2PR63</accession>
<name>A0A8T2PR63_9TELE</name>
<organism evidence="2 3">
    <name type="scientific">Albula glossodonta</name>
    <name type="common">roundjaw bonefish</name>
    <dbReference type="NCBI Taxonomy" id="121402"/>
    <lineage>
        <taxon>Eukaryota</taxon>
        <taxon>Metazoa</taxon>
        <taxon>Chordata</taxon>
        <taxon>Craniata</taxon>
        <taxon>Vertebrata</taxon>
        <taxon>Euteleostomi</taxon>
        <taxon>Actinopterygii</taxon>
        <taxon>Neopterygii</taxon>
        <taxon>Teleostei</taxon>
        <taxon>Albuliformes</taxon>
        <taxon>Albulidae</taxon>
        <taxon>Albula</taxon>
    </lineage>
</organism>
<evidence type="ECO:0000256" key="1">
    <source>
        <dbReference type="SAM" id="MobiDB-lite"/>
    </source>
</evidence>
<reference evidence="2" key="1">
    <citation type="thesis" date="2021" institute="BYU ScholarsArchive" country="Provo, UT, USA">
        <title>Applications of and Algorithms for Genome Assembly and Genomic Analyses with an Emphasis on Marine Teleosts.</title>
        <authorList>
            <person name="Pickett B.D."/>
        </authorList>
    </citation>
    <scope>NUCLEOTIDE SEQUENCE</scope>
    <source>
        <strain evidence="2">HI-2016</strain>
    </source>
</reference>
<keyword evidence="3" id="KW-1185">Reference proteome</keyword>
<comment type="caution">
    <text evidence="2">The sequence shown here is derived from an EMBL/GenBank/DDBJ whole genome shotgun (WGS) entry which is preliminary data.</text>
</comment>
<feature type="region of interest" description="Disordered" evidence="1">
    <location>
        <begin position="14"/>
        <end position="49"/>
    </location>
</feature>
<protein>
    <submittedName>
        <fullName evidence="2">Uncharacterized protein</fullName>
    </submittedName>
</protein>
<sequence>MMVDEGHEGYLGAVEQSGGFGSSCRRALSTGTRPGTQPATGGRGPKDDIANMEVGKCGQSVVAFQPTSSFQLIPTQVREG</sequence>
<feature type="compositionally biased region" description="Polar residues" evidence="1">
    <location>
        <begin position="29"/>
        <end position="39"/>
    </location>
</feature>